<accession>A0A9P0FMP1</accession>
<dbReference type="OrthoDB" id="10071013at2759"/>
<keyword evidence="3" id="KW-0732">Signal</keyword>
<name>A0A9P0FMP1_BRAAE</name>
<sequence>MFVVNKKYHTVTIILILCVIRTNSQKSDLKSDVKNATVLKVEHNSSLNVTKHENNVKLGNITNTNTTREELKPQHQGRENVIDNPQTNITITTAPNSTQSEIKANKTEPVHKSVVPKKGVSFDLPPSTPKANKTTTTTTTTAKIPHKPKITQIFYDEIPEDPKKVQTSKTVTYHDDPYSIRESHSADYVIPIIAVILSVPLVAIVISMLYKRGADWWSHRNYRRMDFLIEGMYNN</sequence>
<evidence type="ECO:0000313" key="4">
    <source>
        <dbReference type="EMBL" id="CAH0560331.1"/>
    </source>
</evidence>
<keyword evidence="2" id="KW-0472">Membrane</keyword>
<dbReference type="EMBL" id="OV121138">
    <property type="protein sequence ID" value="CAH0560331.1"/>
    <property type="molecule type" value="Genomic_DNA"/>
</dbReference>
<gene>
    <name evidence="4" type="ORF">MELIAE_LOCUS10094</name>
</gene>
<keyword evidence="2" id="KW-1133">Transmembrane helix</keyword>
<feature type="region of interest" description="Disordered" evidence="1">
    <location>
        <begin position="117"/>
        <end position="141"/>
    </location>
</feature>
<keyword evidence="5" id="KW-1185">Reference proteome</keyword>
<evidence type="ECO:0000256" key="3">
    <source>
        <dbReference type="SAM" id="SignalP"/>
    </source>
</evidence>
<evidence type="ECO:0000256" key="1">
    <source>
        <dbReference type="SAM" id="MobiDB-lite"/>
    </source>
</evidence>
<feature type="chain" id="PRO_5040204236" evidence="3">
    <location>
        <begin position="25"/>
        <end position="235"/>
    </location>
</feature>
<evidence type="ECO:0000256" key="2">
    <source>
        <dbReference type="SAM" id="Phobius"/>
    </source>
</evidence>
<reference evidence="4" key="1">
    <citation type="submission" date="2021-12" db="EMBL/GenBank/DDBJ databases">
        <authorList>
            <person name="King R."/>
        </authorList>
    </citation>
    <scope>NUCLEOTIDE SEQUENCE</scope>
</reference>
<feature type="signal peptide" evidence="3">
    <location>
        <begin position="1"/>
        <end position="24"/>
    </location>
</feature>
<feature type="transmembrane region" description="Helical" evidence="2">
    <location>
        <begin position="188"/>
        <end position="210"/>
    </location>
</feature>
<proteinExistence type="predicted"/>
<dbReference type="AlphaFoldDB" id="A0A9P0FMP1"/>
<keyword evidence="2" id="KW-0812">Transmembrane</keyword>
<feature type="compositionally biased region" description="Low complexity" evidence="1">
    <location>
        <begin position="129"/>
        <end position="141"/>
    </location>
</feature>
<organism evidence="4 5">
    <name type="scientific">Brassicogethes aeneus</name>
    <name type="common">Rape pollen beetle</name>
    <name type="synonym">Meligethes aeneus</name>
    <dbReference type="NCBI Taxonomy" id="1431903"/>
    <lineage>
        <taxon>Eukaryota</taxon>
        <taxon>Metazoa</taxon>
        <taxon>Ecdysozoa</taxon>
        <taxon>Arthropoda</taxon>
        <taxon>Hexapoda</taxon>
        <taxon>Insecta</taxon>
        <taxon>Pterygota</taxon>
        <taxon>Neoptera</taxon>
        <taxon>Endopterygota</taxon>
        <taxon>Coleoptera</taxon>
        <taxon>Polyphaga</taxon>
        <taxon>Cucujiformia</taxon>
        <taxon>Nitidulidae</taxon>
        <taxon>Meligethinae</taxon>
        <taxon>Brassicogethes</taxon>
    </lineage>
</organism>
<protein>
    <submittedName>
        <fullName evidence="4">Uncharacterized protein</fullName>
    </submittedName>
</protein>
<evidence type="ECO:0000313" key="5">
    <source>
        <dbReference type="Proteomes" id="UP001154078"/>
    </source>
</evidence>
<dbReference type="Proteomes" id="UP001154078">
    <property type="component" value="Chromosome 7"/>
</dbReference>